<keyword evidence="3" id="KW-1185">Reference proteome</keyword>
<dbReference type="Proteomes" id="UP001189773">
    <property type="component" value="Unassembled WGS sequence"/>
</dbReference>
<reference evidence="2 3" key="1">
    <citation type="submission" date="2023-07" db="EMBL/GenBank/DDBJ databases">
        <authorList>
            <person name="Peeters C."/>
        </authorList>
    </citation>
    <scope>NUCLEOTIDE SEQUENCE [LARGE SCALE GENOMIC DNA]</scope>
    <source>
        <strain evidence="2 3">LMG 18095</strain>
    </source>
</reference>
<name>A0ABM9JVX9_9RALS</name>
<dbReference type="RefSeq" id="WP_012436122.1">
    <property type="nucleotide sequence ID" value="NZ_CATWDO010000003.1"/>
</dbReference>
<evidence type="ECO:0000256" key="1">
    <source>
        <dbReference type="SAM" id="Coils"/>
    </source>
</evidence>
<keyword evidence="1" id="KW-0175">Coiled coil</keyword>
<evidence type="ECO:0000313" key="3">
    <source>
        <dbReference type="Proteomes" id="UP001189773"/>
    </source>
</evidence>
<evidence type="ECO:0000313" key="2">
    <source>
        <dbReference type="EMBL" id="CAJ0806337.1"/>
    </source>
</evidence>
<comment type="caution">
    <text evidence="2">The sequence shown here is derived from an EMBL/GenBank/DDBJ whole genome shotgun (WGS) entry which is preliminary data.</text>
</comment>
<protein>
    <submittedName>
        <fullName evidence="2">Uncharacterized protein</fullName>
    </submittedName>
</protein>
<organism evidence="2 3">
    <name type="scientific">Ralstonia thomasii</name>
    <dbReference type="NCBI Taxonomy" id="3058596"/>
    <lineage>
        <taxon>Bacteria</taxon>
        <taxon>Pseudomonadati</taxon>
        <taxon>Pseudomonadota</taxon>
        <taxon>Betaproteobacteria</taxon>
        <taxon>Burkholderiales</taxon>
        <taxon>Burkholderiaceae</taxon>
        <taxon>Ralstonia</taxon>
    </lineage>
</organism>
<gene>
    <name evidence="2" type="ORF">LMG18095_04424</name>
</gene>
<sequence length="59" mass="6755">MRQEIEDKIGALEAQKQQIETDLAAEKQKLQTMLDTVPAEFHSMTAEVFQKIKAFFEGL</sequence>
<proteinExistence type="predicted"/>
<accession>A0ABM9JVX9</accession>
<feature type="coiled-coil region" evidence="1">
    <location>
        <begin position="2"/>
        <end position="36"/>
    </location>
</feature>
<dbReference type="EMBL" id="CATZAR010000021">
    <property type="protein sequence ID" value="CAJ0806337.1"/>
    <property type="molecule type" value="Genomic_DNA"/>
</dbReference>